<evidence type="ECO:0000313" key="1">
    <source>
        <dbReference type="EMBL" id="PQA85718.1"/>
    </source>
</evidence>
<evidence type="ECO:0000313" key="2">
    <source>
        <dbReference type="Proteomes" id="UP000239504"/>
    </source>
</evidence>
<gene>
    <name evidence="1" type="ORF">CW354_22600</name>
</gene>
<reference evidence="1 2" key="1">
    <citation type="submission" date="2017-12" db="EMBL/GenBank/DDBJ databases">
        <authorList>
            <person name="Hurst M.R.H."/>
        </authorList>
    </citation>
    <scope>NUCLEOTIDE SEQUENCE [LARGE SCALE GENOMIC DNA]</scope>
    <source>
        <strain evidence="1 2">SY-3-19</strain>
    </source>
</reference>
<keyword evidence="2" id="KW-1185">Reference proteome</keyword>
<protein>
    <submittedName>
        <fullName evidence="1">Uncharacterized protein</fullName>
    </submittedName>
</protein>
<proteinExistence type="predicted"/>
<dbReference type="Pfam" id="PF20101">
    <property type="entry name" value="DUF6491"/>
    <property type="match status" value="1"/>
</dbReference>
<name>A0A2S7JZU3_9PROT</name>
<dbReference type="Proteomes" id="UP000239504">
    <property type="component" value="Unassembled WGS sequence"/>
</dbReference>
<dbReference type="EMBL" id="PJCH01000017">
    <property type="protein sequence ID" value="PQA85718.1"/>
    <property type="molecule type" value="Genomic_DNA"/>
</dbReference>
<organism evidence="1 2">
    <name type="scientific">Hyphococcus luteus</name>
    <dbReference type="NCBI Taxonomy" id="2058213"/>
    <lineage>
        <taxon>Bacteria</taxon>
        <taxon>Pseudomonadati</taxon>
        <taxon>Pseudomonadota</taxon>
        <taxon>Alphaproteobacteria</taxon>
        <taxon>Parvularculales</taxon>
        <taxon>Parvularculaceae</taxon>
        <taxon>Hyphococcus</taxon>
    </lineage>
</organism>
<dbReference type="InterPro" id="IPR045500">
    <property type="entry name" value="DUF6491"/>
</dbReference>
<dbReference type="AlphaFoldDB" id="A0A2S7JZU3"/>
<sequence>MISIISRVPEIWLIYALTQGAPPRQRPRAGRTEEVMKKNLLLAGMIALAGAGCATAASKPELSEKAAERLSAFKQTGEMRSCLSLTQIRSIDAIDDYHFLIETRNGDHYLNSLSNRCSGASRTGNYIQYKTSINQLCSGQIVTVVDNMTDMTTGSCGLNEFEKLEDAPAEEN</sequence>
<comment type="caution">
    <text evidence="1">The sequence shown here is derived from an EMBL/GenBank/DDBJ whole genome shotgun (WGS) entry which is preliminary data.</text>
</comment>
<accession>A0A2S7JZU3</accession>